<sequence>MKSSMIILKLLLLMMCSTVRARLGLCDIKTIEESSFVVGRLSLLINPDGPLNLLRGYLFHKSGVVYNKRFFSSAIDTDYSMKKSDRSTENTHIYTYTRNPENDKTYKENNAMRRLEYGSKYLSVLYKQMIYMFPCVNNTISIEPCRNDSFTRFLRVNNSGLDSMYLLAALLLLSEGIYIPIEIENSIEGSERILLKDWANTIVFLDLPLQLESTMPDGTIKKVYQKETEEVLRYFQSLFIEPFLSEVKKCEEPNNQREFSRGYFLDSPKFLIQSYIFEYIDTIEQYRLFVTAVQILLTDSGLYPEKTEEQKELVKKTLNYCFIGGGVYKNNLNGYAADILSLKSKIDKDAILPFTCPEMVPSYTHVPEYDHLVLLLTRRMKDDLYQYSDHVETVLLNLFTCLTYSPETNKCSTEHMHGASTALREFFNKYSVPTESASQEKHRDWCRVVSRLNNPNIRYVRESRTELCGGLENILYVISELFSEGAFIRTVIEHIIGLLRNKEVGVERTKSVKELFLNVLKYLAGNHQVVIDSESLVYFSTEGQALDAFGNITVGFEANGKKESIKLDILPNYSKFSLVPEFSEISKDAEDELMCMQRKYCYTKKYIEVIISGYLNNNIARLKKESPEQNLSVLNSMLDKNELNKIFLSGRIDSVDYKAAIVNYFDINKGNIRNFNDNNQMLRIVTNIIGSVSLNNQEERKKILLPLVHFNTYKNCILKIQYDLESLPVSEIDDNLLKTTVDMAYYKGIFYKTFSNLLEHSICRRKPAWIFGPYKSFRALCITLVERYDVFTLWEAMQEMQKHIEPNNAMSLNNIWLLWLSYACEETSYNLETIDVIYRHLDPACIASGCVKWIAKMPGINFNYVLSILEKEKGSLYTEGSAKQKEKYEKVIALFKSIITSVASDLPLINPTTSRKRGHSENLE</sequence>
<keyword evidence="1" id="KW-0732">Signal</keyword>
<dbReference type="InParanoid" id="I3EE85"/>
<dbReference type="VEuPathDB" id="MicrosporidiaDB:NEQG_02079"/>
<evidence type="ECO:0000313" key="2">
    <source>
        <dbReference type="EMBL" id="EIJ87532.1"/>
    </source>
</evidence>
<dbReference type="OrthoDB" id="10306176at2759"/>
<accession>I3EE85</accession>
<dbReference type="HOGENOM" id="CLU_009683_3_0_1"/>
<gene>
    <name evidence="2" type="ORF">NEQG_02079</name>
</gene>
<feature type="chain" id="PRO_5003670482" evidence="1">
    <location>
        <begin position="22"/>
        <end position="924"/>
    </location>
</feature>
<protein>
    <submittedName>
        <fullName evidence="2">Uncharacterized protein</fullName>
    </submittedName>
</protein>
<feature type="signal peptide" evidence="1">
    <location>
        <begin position="1"/>
        <end position="21"/>
    </location>
</feature>
<reference evidence="2" key="1">
    <citation type="submission" date="2011-01" db="EMBL/GenBank/DDBJ databases">
        <title>The Genome Sequence of Nematocida parisii strain ERTm3.</title>
        <authorList>
            <consortium name="The Broad Institute Genome Sequencing Platform"/>
            <consortium name="The Broad Institute Genome Sequencing Center for Infectious Disease"/>
            <person name="Cuomo C."/>
            <person name="Troemel E."/>
            <person name="Young S.K."/>
            <person name="Zeng Q."/>
            <person name="Gargeya S."/>
            <person name="Fitzgerald M."/>
            <person name="Haas B."/>
            <person name="Abouelleil A."/>
            <person name="Alvarado L."/>
            <person name="Arachchi H.M."/>
            <person name="Berlin A."/>
            <person name="Chapman S.B."/>
            <person name="Gearin G."/>
            <person name="Goldberg J."/>
            <person name="Griggs A."/>
            <person name="Gujja S."/>
            <person name="Hansen M."/>
            <person name="Heiman D."/>
            <person name="Howarth C."/>
            <person name="Larimer J."/>
            <person name="Lui A."/>
            <person name="MacDonald P.J.P."/>
            <person name="McCowen C."/>
            <person name="Montmayeur A."/>
            <person name="Murphy C."/>
            <person name="Neiman D."/>
            <person name="Pearson M."/>
            <person name="Priest M."/>
            <person name="Roberts A."/>
            <person name="Saif S."/>
            <person name="Shea T."/>
            <person name="Sisk P."/>
            <person name="Stolte C."/>
            <person name="Sykes S."/>
            <person name="Wortman J."/>
            <person name="Nusbaum C."/>
            <person name="Birren B."/>
        </authorList>
    </citation>
    <scope>NUCLEOTIDE SEQUENCE</scope>
    <source>
        <strain evidence="2">ERTm3</strain>
    </source>
</reference>
<dbReference type="EMBL" id="GL870881">
    <property type="protein sequence ID" value="EIJ87532.1"/>
    <property type="molecule type" value="Genomic_DNA"/>
</dbReference>
<evidence type="ECO:0000313" key="3">
    <source>
        <dbReference type="Proteomes" id="UP000002872"/>
    </source>
</evidence>
<proteinExistence type="predicted"/>
<organism evidence="2 3">
    <name type="scientific">Nematocida parisii (strain ERTm3)</name>
    <name type="common">Nematode killer fungus</name>
    <dbReference type="NCBI Taxonomy" id="935791"/>
    <lineage>
        <taxon>Eukaryota</taxon>
        <taxon>Fungi</taxon>
        <taxon>Fungi incertae sedis</taxon>
        <taxon>Microsporidia</taxon>
        <taxon>Nematocida</taxon>
    </lineage>
</organism>
<evidence type="ECO:0000256" key="1">
    <source>
        <dbReference type="SAM" id="SignalP"/>
    </source>
</evidence>
<dbReference type="Proteomes" id="UP000002872">
    <property type="component" value="Unassembled WGS sequence"/>
</dbReference>
<dbReference type="AlphaFoldDB" id="I3EE85"/>
<keyword evidence="3" id="KW-1185">Reference proteome</keyword>
<name>I3EE85_NEMP3</name>